<dbReference type="Proteomes" id="UP001290455">
    <property type="component" value="Unassembled WGS sequence"/>
</dbReference>
<organism evidence="2 3">
    <name type="scientific">Robertmurraya mangrovi</name>
    <dbReference type="NCBI Taxonomy" id="3098077"/>
    <lineage>
        <taxon>Bacteria</taxon>
        <taxon>Bacillati</taxon>
        <taxon>Bacillota</taxon>
        <taxon>Bacilli</taxon>
        <taxon>Bacillales</taxon>
        <taxon>Bacillaceae</taxon>
        <taxon>Robertmurraya</taxon>
    </lineage>
</organism>
<gene>
    <name evidence="2" type="ORF">SM124_16565</name>
</gene>
<proteinExistence type="predicted"/>
<feature type="chain" id="PRO_5046197162" evidence="1">
    <location>
        <begin position="29"/>
        <end position="219"/>
    </location>
</feature>
<accession>A0ABU5J1R1</accession>
<comment type="caution">
    <text evidence="2">The sequence shown here is derived from an EMBL/GenBank/DDBJ whole genome shotgun (WGS) entry which is preliminary data.</text>
</comment>
<reference evidence="2 3" key="1">
    <citation type="submission" date="2023-11" db="EMBL/GenBank/DDBJ databases">
        <title>Bacillus jintuensis, isolated from a mudflat on the Beibu Gulf coast.</title>
        <authorList>
            <person name="Li M."/>
        </authorList>
    </citation>
    <scope>NUCLEOTIDE SEQUENCE [LARGE SCALE GENOMIC DNA]</scope>
    <source>
        <strain evidence="2 3">31A1R</strain>
    </source>
</reference>
<dbReference type="EMBL" id="JAXOFX010000012">
    <property type="protein sequence ID" value="MDZ5473333.1"/>
    <property type="molecule type" value="Genomic_DNA"/>
</dbReference>
<sequence length="219" mass="25153">MKLIKRLIKKPLTWILIVFICSISTVYASTDTYHQTLAWAENQKKIAQYHLKTNLYETVNNQIAKLTYNTEESLQLSEKQLEDFSKLESLGTSDSITNALKKHENELEQTAQSIVNNTSLDFDNIVSRVNHTGNEITNSVEYDYLDELSKLSSNQLPEHKIHSSQSNEQLDNEIQLTLATIHQLEMMLESESDPAIKEFILKKIDLLNQLIIILTDDDI</sequence>
<name>A0ABU5J1R1_9BACI</name>
<evidence type="ECO:0000313" key="2">
    <source>
        <dbReference type="EMBL" id="MDZ5473333.1"/>
    </source>
</evidence>
<keyword evidence="3" id="KW-1185">Reference proteome</keyword>
<feature type="signal peptide" evidence="1">
    <location>
        <begin position="1"/>
        <end position="28"/>
    </location>
</feature>
<evidence type="ECO:0000313" key="3">
    <source>
        <dbReference type="Proteomes" id="UP001290455"/>
    </source>
</evidence>
<keyword evidence="1" id="KW-0732">Signal</keyword>
<evidence type="ECO:0000256" key="1">
    <source>
        <dbReference type="SAM" id="SignalP"/>
    </source>
</evidence>
<dbReference type="RefSeq" id="WP_322447625.1">
    <property type="nucleotide sequence ID" value="NZ_JAXOFX010000012.1"/>
</dbReference>
<protein>
    <submittedName>
        <fullName evidence="2">Uncharacterized protein</fullName>
    </submittedName>
</protein>